<organism evidence="1 2">
    <name type="scientific">Alligator mississippiensis</name>
    <name type="common">American alligator</name>
    <dbReference type="NCBI Taxonomy" id="8496"/>
    <lineage>
        <taxon>Eukaryota</taxon>
        <taxon>Metazoa</taxon>
        <taxon>Chordata</taxon>
        <taxon>Craniata</taxon>
        <taxon>Vertebrata</taxon>
        <taxon>Euteleostomi</taxon>
        <taxon>Archelosauria</taxon>
        <taxon>Archosauria</taxon>
        <taxon>Crocodylia</taxon>
        <taxon>Alligatoridae</taxon>
        <taxon>Alligatorinae</taxon>
        <taxon>Alligator</taxon>
    </lineage>
</organism>
<proteinExistence type="predicted"/>
<accession>A0A151NBA9</accession>
<dbReference type="Proteomes" id="UP000050525">
    <property type="component" value="Unassembled WGS sequence"/>
</dbReference>
<reference evidence="1 2" key="1">
    <citation type="journal article" date="2012" name="Genome Biol.">
        <title>Sequencing three crocodilian genomes to illuminate the evolution of archosaurs and amniotes.</title>
        <authorList>
            <person name="St John J.A."/>
            <person name="Braun E.L."/>
            <person name="Isberg S.R."/>
            <person name="Miles L.G."/>
            <person name="Chong A.Y."/>
            <person name="Gongora J."/>
            <person name="Dalzell P."/>
            <person name="Moran C."/>
            <person name="Bed'hom B."/>
            <person name="Abzhanov A."/>
            <person name="Burgess S.C."/>
            <person name="Cooksey A.M."/>
            <person name="Castoe T.A."/>
            <person name="Crawford N.G."/>
            <person name="Densmore L.D."/>
            <person name="Drew J.C."/>
            <person name="Edwards S.V."/>
            <person name="Faircloth B.C."/>
            <person name="Fujita M.K."/>
            <person name="Greenwold M.J."/>
            <person name="Hoffmann F.G."/>
            <person name="Howard J.M."/>
            <person name="Iguchi T."/>
            <person name="Janes D.E."/>
            <person name="Khan S.Y."/>
            <person name="Kohno S."/>
            <person name="de Koning A.J."/>
            <person name="Lance S.L."/>
            <person name="McCarthy F.M."/>
            <person name="McCormack J.E."/>
            <person name="Merchant M.E."/>
            <person name="Peterson D.G."/>
            <person name="Pollock D.D."/>
            <person name="Pourmand N."/>
            <person name="Raney B.J."/>
            <person name="Roessler K.A."/>
            <person name="Sanford J.R."/>
            <person name="Sawyer R.H."/>
            <person name="Schmidt C.J."/>
            <person name="Triplett E.W."/>
            <person name="Tuberville T.D."/>
            <person name="Venegas-Anaya M."/>
            <person name="Howard J.T."/>
            <person name="Jarvis E.D."/>
            <person name="Guillette L.J.Jr."/>
            <person name="Glenn T.C."/>
            <person name="Green R.E."/>
            <person name="Ray D.A."/>
        </authorList>
    </citation>
    <scope>NUCLEOTIDE SEQUENCE [LARGE SCALE GENOMIC DNA]</scope>
    <source>
        <strain evidence="1">KSC_2009_1</strain>
    </source>
</reference>
<name>A0A151NBA9_ALLMI</name>
<dbReference type="AlphaFoldDB" id="A0A151NBA9"/>
<evidence type="ECO:0000313" key="1">
    <source>
        <dbReference type="EMBL" id="KYO34124.1"/>
    </source>
</evidence>
<protein>
    <submittedName>
        <fullName evidence="1">Uncharacterized protein</fullName>
    </submittedName>
</protein>
<evidence type="ECO:0000313" key="2">
    <source>
        <dbReference type="Proteomes" id="UP000050525"/>
    </source>
</evidence>
<comment type="caution">
    <text evidence="1">The sequence shown here is derived from an EMBL/GenBank/DDBJ whole genome shotgun (WGS) entry which is preliminary data.</text>
</comment>
<sequence>MHTPTSALSVNYEWFNIRQSSLYLEDSVGVMEGDESGISYGDQKALLLLHRCLIHSPKGTATLTSKQVPVERGASAFDSRKRKENLC</sequence>
<dbReference type="EMBL" id="AKHW03003598">
    <property type="protein sequence ID" value="KYO34124.1"/>
    <property type="molecule type" value="Genomic_DNA"/>
</dbReference>
<gene>
    <name evidence="1" type="ORF">Y1Q_0002538</name>
</gene>
<keyword evidence="2" id="KW-1185">Reference proteome</keyword>